<feature type="region of interest" description="Disordered" evidence="7">
    <location>
        <begin position="227"/>
        <end position="254"/>
    </location>
</feature>
<dbReference type="GO" id="GO:0043504">
    <property type="term" value="P:mitochondrial DNA repair"/>
    <property type="evidence" value="ECO:0007669"/>
    <property type="project" value="TreeGrafter"/>
</dbReference>
<evidence type="ECO:0000256" key="6">
    <source>
        <dbReference type="ARBA" id="ARBA00023204"/>
    </source>
</evidence>
<keyword evidence="1" id="KW-0540">Nuclease</keyword>
<dbReference type="Proteomes" id="UP000887229">
    <property type="component" value="Unassembled WGS sequence"/>
</dbReference>
<comment type="caution">
    <text evidence="9">The sequence shown here is derived from an EMBL/GenBank/DDBJ whole genome shotgun (WGS) entry which is preliminary data.</text>
</comment>
<dbReference type="InterPro" id="IPR036237">
    <property type="entry name" value="Xyl_isomerase-like_sf"/>
</dbReference>
<evidence type="ECO:0000256" key="2">
    <source>
        <dbReference type="ARBA" id="ARBA00022759"/>
    </source>
</evidence>
<dbReference type="EMBL" id="MU251263">
    <property type="protein sequence ID" value="KAG9252192.1"/>
    <property type="molecule type" value="Genomic_DNA"/>
</dbReference>
<dbReference type="Pfam" id="PF03851">
    <property type="entry name" value="UvdE"/>
    <property type="match status" value="1"/>
</dbReference>
<feature type="region of interest" description="Disordered" evidence="7">
    <location>
        <begin position="544"/>
        <end position="580"/>
    </location>
</feature>
<dbReference type="SUPFAM" id="SSF82199">
    <property type="entry name" value="SET domain"/>
    <property type="match status" value="1"/>
</dbReference>
<dbReference type="GO" id="GO:0006289">
    <property type="term" value="P:nucleotide-excision repair"/>
    <property type="evidence" value="ECO:0007669"/>
    <property type="project" value="InterPro"/>
</dbReference>
<dbReference type="InterPro" id="IPR001214">
    <property type="entry name" value="SET_dom"/>
</dbReference>
<dbReference type="PROSITE" id="PS50280">
    <property type="entry name" value="SET"/>
    <property type="match status" value="1"/>
</dbReference>
<dbReference type="InterPro" id="IPR036464">
    <property type="entry name" value="Rubisco_LSMT_subst-bd_sf"/>
</dbReference>
<feature type="compositionally biased region" description="Basic and acidic residues" evidence="7">
    <location>
        <begin position="544"/>
        <end position="555"/>
    </location>
</feature>
<dbReference type="GO" id="GO:0005634">
    <property type="term" value="C:nucleus"/>
    <property type="evidence" value="ECO:0007669"/>
    <property type="project" value="TreeGrafter"/>
</dbReference>
<dbReference type="InterPro" id="IPR044430">
    <property type="entry name" value="SETD6_SET"/>
</dbReference>
<feature type="region of interest" description="Disordered" evidence="7">
    <location>
        <begin position="1"/>
        <end position="131"/>
    </location>
</feature>
<feature type="region of interest" description="Disordered" evidence="7">
    <location>
        <begin position="1025"/>
        <end position="1045"/>
    </location>
</feature>
<gene>
    <name evidence="9" type="ORF">F5Z01DRAFT_625863</name>
</gene>
<organism evidence="9 10">
    <name type="scientific">Emericellopsis atlantica</name>
    <dbReference type="NCBI Taxonomy" id="2614577"/>
    <lineage>
        <taxon>Eukaryota</taxon>
        <taxon>Fungi</taxon>
        <taxon>Dikarya</taxon>
        <taxon>Ascomycota</taxon>
        <taxon>Pezizomycotina</taxon>
        <taxon>Sordariomycetes</taxon>
        <taxon>Hypocreomycetidae</taxon>
        <taxon>Hypocreales</taxon>
        <taxon>Bionectriaceae</taxon>
        <taxon>Emericellopsis</taxon>
    </lineage>
</organism>
<proteinExistence type="predicted"/>
<dbReference type="Gene3D" id="3.90.1420.10">
    <property type="entry name" value="Rubisco LSMT, substrate-binding domain"/>
    <property type="match status" value="1"/>
</dbReference>
<dbReference type="NCBIfam" id="TIGR00629">
    <property type="entry name" value="uvde"/>
    <property type="match status" value="1"/>
</dbReference>
<dbReference type="CDD" id="cd19178">
    <property type="entry name" value="SET_SETD6"/>
    <property type="match status" value="1"/>
</dbReference>
<reference evidence="9" key="1">
    <citation type="journal article" date="2021" name="IMA Fungus">
        <title>Genomic characterization of three marine fungi, including Emericellopsis atlantica sp. nov. with signatures of a generalist lifestyle and marine biomass degradation.</title>
        <authorList>
            <person name="Hagestad O.C."/>
            <person name="Hou L."/>
            <person name="Andersen J.H."/>
            <person name="Hansen E.H."/>
            <person name="Altermark B."/>
            <person name="Li C."/>
            <person name="Kuhnert E."/>
            <person name="Cox R.J."/>
            <person name="Crous P.W."/>
            <person name="Spatafora J.W."/>
            <person name="Lail K."/>
            <person name="Amirebrahimi M."/>
            <person name="Lipzen A."/>
            <person name="Pangilinan J."/>
            <person name="Andreopoulos W."/>
            <person name="Hayes R.D."/>
            <person name="Ng V."/>
            <person name="Grigoriev I.V."/>
            <person name="Jackson S.A."/>
            <person name="Sutton T.D.S."/>
            <person name="Dobson A.D.W."/>
            <person name="Rama T."/>
        </authorList>
    </citation>
    <scope>NUCLEOTIDE SEQUENCE</scope>
    <source>
        <strain evidence="9">TS7</strain>
    </source>
</reference>
<evidence type="ECO:0000256" key="7">
    <source>
        <dbReference type="SAM" id="MobiDB-lite"/>
    </source>
</evidence>
<dbReference type="Gene3D" id="3.90.1410.10">
    <property type="entry name" value="set domain protein methyltransferase, domain 1"/>
    <property type="match status" value="1"/>
</dbReference>
<keyword evidence="10" id="KW-1185">Reference proteome</keyword>
<protein>
    <submittedName>
        <fullName evidence="9">SET domain protein</fullName>
    </submittedName>
</protein>
<dbReference type="GO" id="GO:0005739">
    <property type="term" value="C:mitochondrion"/>
    <property type="evidence" value="ECO:0007669"/>
    <property type="project" value="TreeGrafter"/>
</dbReference>
<keyword evidence="4" id="KW-0228">DNA excision</keyword>
<dbReference type="SUPFAM" id="SSF81822">
    <property type="entry name" value="RuBisCo LSMT C-terminal, substrate-binding domain"/>
    <property type="match status" value="1"/>
</dbReference>
<name>A0A9P8CMJ8_9HYPO</name>
<dbReference type="Pfam" id="PF09273">
    <property type="entry name" value="Rubis-subs-bind"/>
    <property type="match status" value="1"/>
</dbReference>
<dbReference type="GO" id="GO:0009411">
    <property type="term" value="P:response to UV"/>
    <property type="evidence" value="ECO:0007669"/>
    <property type="project" value="InterPro"/>
</dbReference>
<evidence type="ECO:0000313" key="9">
    <source>
        <dbReference type="EMBL" id="KAG9252192.1"/>
    </source>
</evidence>
<dbReference type="GeneID" id="70292356"/>
<dbReference type="AlphaFoldDB" id="A0A9P8CMJ8"/>
<feature type="compositionally biased region" description="Basic and acidic residues" evidence="7">
    <location>
        <begin position="98"/>
        <end position="109"/>
    </location>
</feature>
<dbReference type="RefSeq" id="XP_046116116.1">
    <property type="nucleotide sequence ID" value="XM_046261453.1"/>
</dbReference>
<dbReference type="InterPro" id="IPR015353">
    <property type="entry name" value="Rubisco_LSMT_subst-bd"/>
</dbReference>
<dbReference type="GO" id="GO:0016787">
    <property type="term" value="F:hydrolase activity"/>
    <property type="evidence" value="ECO:0007669"/>
    <property type="project" value="UniProtKB-KW"/>
</dbReference>
<keyword evidence="5" id="KW-0378">Hydrolase</keyword>
<keyword evidence="3" id="KW-0227">DNA damage</keyword>
<evidence type="ECO:0000256" key="4">
    <source>
        <dbReference type="ARBA" id="ARBA00022769"/>
    </source>
</evidence>
<evidence type="ECO:0000259" key="8">
    <source>
        <dbReference type="PROSITE" id="PS50280"/>
    </source>
</evidence>
<evidence type="ECO:0000313" key="10">
    <source>
        <dbReference type="Proteomes" id="UP000887229"/>
    </source>
</evidence>
<dbReference type="GO" id="GO:0004519">
    <property type="term" value="F:endonuclease activity"/>
    <property type="evidence" value="ECO:0007669"/>
    <property type="project" value="UniProtKB-KW"/>
</dbReference>
<accession>A0A9P8CMJ8</accession>
<evidence type="ECO:0000256" key="1">
    <source>
        <dbReference type="ARBA" id="ARBA00022722"/>
    </source>
</evidence>
<dbReference type="OrthoDB" id="541883at2759"/>
<feature type="region of interest" description="Disordered" evidence="7">
    <location>
        <begin position="478"/>
        <end position="500"/>
    </location>
</feature>
<dbReference type="InterPro" id="IPR004601">
    <property type="entry name" value="UvdE"/>
</dbReference>
<feature type="domain" description="SET" evidence="8">
    <location>
        <begin position="603"/>
        <end position="852"/>
    </location>
</feature>
<keyword evidence="6" id="KW-0234">DNA repair</keyword>
<keyword evidence="2" id="KW-0255">Endonuclease</keyword>
<feature type="compositionally biased region" description="Basic and acidic residues" evidence="7">
    <location>
        <begin position="67"/>
        <end position="79"/>
    </location>
</feature>
<evidence type="ECO:0000256" key="5">
    <source>
        <dbReference type="ARBA" id="ARBA00022801"/>
    </source>
</evidence>
<dbReference type="SUPFAM" id="SSF51658">
    <property type="entry name" value="Xylose isomerase-like"/>
    <property type="match status" value="1"/>
</dbReference>
<feature type="compositionally biased region" description="Basic and acidic residues" evidence="7">
    <location>
        <begin position="20"/>
        <end position="30"/>
    </location>
</feature>
<dbReference type="Gene3D" id="3.20.20.150">
    <property type="entry name" value="Divalent-metal-dependent TIM barrel enzymes"/>
    <property type="match status" value="1"/>
</dbReference>
<dbReference type="PANTHER" id="PTHR31290">
    <property type="entry name" value="UV-DAMAGE ENDONUCLEASE"/>
    <property type="match status" value="1"/>
</dbReference>
<dbReference type="InterPro" id="IPR046341">
    <property type="entry name" value="SET_dom_sf"/>
</dbReference>
<dbReference type="FunFam" id="3.90.1410.10:FF:000007">
    <property type="entry name" value="Ribosomal lysine N-methyltransferase 4"/>
    <property type="match status" value="1"/>
</dbReference>
<dbReference type="PANTHER" id="PTHR31290:SF5">
    <property type="entry name" value="UV-DAMAGE ENDONUCLEASE"/>
    <property type="match status" value="1"/>
</dbReference>
<dbReference type="Pfam" id="PF00856">
    <property type="entry name" value="SET"/>
    <property type="match status" value="1"/>
</dbReference>
<evidence type="ECO:0000256" key="3">
    <source>
        <dbReference type="ARBA" id="ARBA00022763"/>
    </source>
</evidence>
<dbReference type="GO" id="GO:0016279">
    <property type="term" value="F:protein-lysine N-methyltransferase activity"/>
    <property type="evidence" value="ECO:0007669"/>
    <property type="project" value="InterPro"/>
</dbReference>
<sequence>MPAKRKRNMSQQETPPSTEPTRRRSDRNLEKLSAASDAVKADPTAKLGVLNDGLGNGERRPRARGKNSYESRKDVERAVRNLQAMESELQTTVRNQRKALETSEVKPIGDEATDGDATMPLHPTLPPRQGKQVVNEGEDRCANSVEQAPLDGRKAELAEGDIAAAARDAEAEDDGVQRGARRPPPVNSEILPLPWSGRLGYACLNTYLRASNPTVFSSRTCRMSSIVEHRHPLRNPDEPEHATKNRPDKEQPADIERGQRYLQEMGLANARDIVKMLRWNEKYGIRFMRLSSEMFPFASHAEHGYALEPFAAEALADAGKVAGELGHRLTTHPGQFTQLGSPRKEVITAAIRDLEYHAEMLSLLKMPEQQDRDAVMILHMGGTYGDKAATLDRFRENYKTVSQNVKNRLVLENDDVSWTVHDLLPICEELNIPMVLDFHHHNILFDDSVREGTLDIIGLYDRIAKTWSRKNIRQKMHYSEQTSAAITPRERRKHSARVRTLPPCPNDMDLMIEAKDKEQAVFELMRTFKLPGWSTFNDIVPFERDDEPRKAVKKEDDEEGDDENNAATQQDGVNEDDGIEVPERVSRAFLEWFKSIPGATFSDAIELVDLRSANAGRGIIATKDIEEDSILFTIPRTHILSKQTSALVSTLPQVFDADQAPADPENGFAVKQDRWTSLILVMLYEFLQGDASSWKPYFDVLPESFNTPMFWSDAELDELQGSATRQRIGKEEAEEMFRTRIIPVIRQNASVFPQQEAVSDDQLVALAHRMGSLIMSYAFDLDKDDDSDEEDENEDGWQVDRDDELLMGMVPMADMLNADAVFNAVINHAADSLTATATRPIKAGEEILNFYGPLANSELLRRYGYVTEAHMRHDVVEISPEVIEAAVKAELQVDDSVLEKVRAKLEERDLADEGAVIEWDTSAVEDDGTLLAQDLSRDSLEELNALLEAYLKYVEKYSQDRKRPREDAAISILRRIVHDIQAKYTTSLEEDQRLLSSLGAMDRRKMAVVVRLGEKMVLQKLQSVAMGAQSDQGPGEGSKRARTSN</sequence>